<feature type="non-terminal residue" evidence="2">
    <location>
        <position position="176"/>
    </location>
</feature>
<evidence type="ECO:0000313" key="2">
    <source>
        <dbReference type="EMBL" id="EKC60816.1"/>
    </source>
</evidence>
<protein>
    <submittedName>
        <fullName evidence="2">Protein containing Shikimate dehydrogenase substrate binding protein</fullName>
    </submittedName>
</protein>
<sequence length="176" mass="18736">MMRCGLLGEKLGHSYSPAIHAQLADYAYGLYEVAPEDLPAFLTGGDFDALNVTIPYKKAVIPYCAELSPIAQKLGSVNVLVRRADGTLYGDNADAFGFEYLVRHSGIDVAGQKALVLGNGGASATIQAVLEQLGARVTVISRHGPDNYDNLDRHADARVIVNTTLVGMYPNTGRAA</sequence>
<dbReference type="SUPFAM" id="SSF53223">
    <property type="entry name" value="Aminoacid dehydrogenase-like, N-terminal domain"/>
    <property type="match status" value="1"/>
</dbReference>
<dbReference type="GO" id="GO:0019632">
    <property type="term" value="P:shikimate metabolic process"/>
    <property type="evidence" value="ECO:0007669"/>
    <property type="project" value="TreeGrafter"/>
</dbReference>
<gene>
    <name evidence="2" type="ORF">OBE_08786</name>
</gene>
<dbReference type="GO" id="GO:0005829">
    <property type="term" value="C:cytosol"/>
    <property type="evidence" value="ECO:0007669"/>
    <property type="project" value="TreeGrafter"/>
</dbReference>
<accession>K1TNA4</accession>
<dbReference type="GO" id="GO:0009423">
    <property type="term" value="P:chorismate biosynthetic process"/>
    <property type="evidence" value="ECO:0007669"/>
    <property type="project" value="TreeGrafter"/>
</dbReference>
<dbReference type="InterPro" id="IPR022893">
    <property type="entry name" value="Shikimate_DH_fam"/>
</dbReference>
<proteinExistence type="predicted"/>
<dbReference type="PANTHER" id="PTHR21089:SF1">
    <property type="entry name" value="BIFUNCTIONAL 3-DEHYDROQUINATE DEHYDRATASE_SHIKIMATE DEHYDROGENASE, CHLOROPLASTIC"/>
    <property type="match status" value="1"/>
</dbReference>
<dbReference type="GO" id="GO:0004764">
    <property type="term" value="F:shikimate 3-dehydrogenase (NADP+) activity"/>
    <property type="evidence" value="ECO:0007669"/>
    <property type="project" value="InterPro"/>
</dbReference>
<feature type="domain" description="Shikimate dehydrogenase substrate binding N-terminal" evidence="1">
    <location>
        <begin position="6"/>
        <end position="80"/>
    </location>
</feature>
<dbReference type="InterPro" id="IPR013708">
    <property type="entry name" value="Shikimate_DH-bd_N"/>
</dbReference>
<dbReference type="Gene3D" id="3.40.50.720">
    <property type="entry name" value="NAD(P)-binding Rossmann-like Domain"/>
    <property type="match status" value="1"/>
</dbReference>
<name>K1TNA4_9ZZZZ</name>
<dbReference type="Pfam" id="PF08501">
    <property type="entry name" value="Shikimate_dh_N"/>
    <property type="match status" value="1"/>
</dbReference>
<dbReference type="SUPFAM" id="SSF51735">
    <property type="entry name" value="NAD(P)-binding Rossmann-fold domains"/>
    <property type="match status" value="1"/>
</dbReference>
<dbReference type="EMBL" id="AJWZ01006070">
    <property type="protein sequence ID" value="EKC60816.1"/>
    <property type="molecule type" value="Genomic_DNA"/>
</dbReference>
<dbReference type="AlphaFoldDB" id="K1TNA4"/>
<dbReference type="InterPro" id="IPR036291">
    <property type="entry name" value="NAD(P)-bd_dom_sf"/>
</dbReference>
<dbReference type="InterPro" id="IPR046346">
    <property type="entry name" value="Aminoacid_DH-like_N_sf"/>
</dbReference>
<organism evidence="2">
    <name type="scientific">human gut metagenome</name>
    <dbReference type="NCBI Taxonomy" id="408170"/>
    <lineage>
        <taxon>unclassified sequences</taxon>
        <taxon>metagenomes</taxon>
        <taxon>organismal metagenomes</taxon>
    </lineage>
</organism>
<evidence type="ECO:0000259" key="1">
    <source>
        <dbReference type="Pfam" id="PF08501"/>
    </source>
</evidence>
<dbReference type="Gene3D" id="3.40.50.10860">
    <property type="entry name" value="Leucine Dehydrogenase, chain A, domain 1"/>
    <property type="match status" value="1"/>
</dbReference>
<dbReference type="PANTHER" id="PTHR21089">
    <property type="entry name" value="SHIKIMATE DEHYDROGENASE"/>
    <property type="match status" value="1"/>
</dbReference>
<reference evidence="2" key="1">
    <citation type="journal article" date="2013" name="Environ. Microbiol.">
        <title>Microbiota from the distal guts of lean and obese adolescents exhibit partial functional redundancy besides clear differences in community structure.</title>
        <authorList>
            <person name="Ferrer M."/>
            <person name="Ruiz A."/>
            <person name="Lanza F."/>
            <person name="Haange S.B."/>
            <person name="Oberbach A."/>
            <person name="Till H."/>
            <person name="Bargiela R."/>
            <person name="Campoy C."/>
            <person name="Segura M.T."/>
            <person name="Richter M."/>
            <person name="von Bergen M."/>
            <person name="Seifert J."/>
            <person name="Suarez A."/>
        </authorList>
    </citation>
    <scope>NUCLEOTIDE SEQUENCE</scope>
</reference>
<comment type="caution">
    <text evidence="2">The sequence shown here is derived from an EMBL/GenBank/DDBJ whole genome shotgun (WGS) entry which is preliminary data.</text>
</comment>
<dbReference type="GO" id="GO:0050661">
    <property type="term" value="F:NADP binding"/>
    <property type="evidence" value="ECO:0007669"/>
    <property type="project" value="TreeGrafter"/>
</dbReference>